<dbReference type="SMART" id="SM00387">
    <property type="entry name" value="HATPase_c"/>
    <property type="match status" value="1"/>
</dbReference>
<dbReference type="GO" id="GO:0007234">
    <property type="term" value="P:osmosensory signaling via phosphorelay pathway"/>
    <property type="evidence" value="ECO:0007669"/>
    <property type="project" value="TreeGrafter"/>
</dbReference>
<evidence type="ECO:0000313" key="10">
    <source>
        <dbReference type="EMBL" id="MDR6240456.1"/>
    </source>
</evidence>
<evidence type="ECO:0000256" key="3">
    <source>
        <dbReference type="ARBA" id="ARBA00022679"/>
    </source>
</evidence>
<keyword evidence="6" id="KW-0067">ATP-binding</keyword>
<organism evidence="10 11">
    <name type="scientific">Aureibacter tunicatorum</name>
    <dbReference type="NCBI Taxonomy" id="866807"/>
    <lineage>
        <taxon>Bacteria</taxon>
        <taxon>Pseudomonadati</taxon>
        <taxon>Bacteroidota</taxon>
        <taxon>Cytophagia</taxon>
        <taxon>Cytophagales</taxon>
        <taxon>Persicobacteraceae</taxon>
        <taxon>Aureibacter</taxon>
    </lineage>
</organism>
<keyword evidence="7" id="KW-0902">Two-component regulatory system</keyword>
<evidence type="ECO:0000256" key="5">
    <source>
        <dbReference type="ARBA" id="ARBA00022777"/>
    </source>
</evidence>
<keyword evidence="8" id="KW-0472">Membrane</keyword>
<keyword evidence="8" id="KW-1133">Transmembrane helix</keyword>
<evidence type="ECO:0000259" key="9">
    <source>
        <dbReference type="PROSITE" id="PS50109"/>
    </source>
</evidence>
<proteinExistence type="predicted"/>
<gene>
    <name evidence="10" type="ORF">HNQ88_003522</name>
</gene>
<dbReference type="Proteomes" id="UP001185092">
    <property type="component" value="Unassembled WGS sequence"/>
</dbReference>
<dbReference type="EC" id="2.7.13.3" evidence="2"/>
<keyword evidence="5 10" id="KW-0418">Kinase</keyword>
<feature type="domain" description="Histidine kinase" evidence="9">
    <location>
        <begin position="230"/>
        <end position="439"/>
    </location>
</feature>
<evidence type="ECO:0000256" key="6">
    <source>
        <dbReference type="ARBA" id="ARBA00022840"/>
    </source>
</evidence>
<dbReference type="AlphaFoldDB" id="A0AAE3XM61"/>
<dbReference type="GO" id="GO:0000156">
    <property type="term" value="F:phosphorelay response regulator activity"/>
    <property type="evidence" value="ECO:0007669"/>
    <property type="project" value="TreeGrafter"/>
</dbReference>
<dbReference type="PRINTS" id="PR00344">
    <property type="entry name" value="BCTRLSENSOR"/>
</dbReference>
<accession>A0AAE3XM61</accession>
<feature type="transmembrane region" description="Helical" evidence="8">
    <location>
        <begin position="34"/>
        <end position="52"/>
    </location>
</feature>
<dbReference type="Pfam" id="PF02518">
    <property type="entry name" value="HATPase_c"/>
    <property type="match status" value="1"/>
</dbReference>
<dbReference type="InterPro" id="IPR004358">
    <property type="entry name" value="Sig_transdc_His_kin-like_C"/>
</dbReference>
<dbReference type="GO" id="GO:0005524">
    <property type="term" value="F:ATP binding"/>
    <property type="evidence" value="ECO:0007669"/>
    <property type="project" value="UniProtKB-KW"/>
</dbReference>
<keyword evidence="8" id="KW-0812">Transmembrane</keyword>
<evidence type="ECO:0000256" key="2">
    <source>
        <dbReference type="ARBA" id="ARBA00012438"/>
    </source>
</evidence>
<evidence type="ECO:0000256" key="7">
    <source>
        <dbReference type="ARBA" id="ARBA00023012"/>
    </source>
</evidence>
<dbReference type="PANTHER" id="PTHR42878">
    <property type="entry name" value="TWO-COMPONENT HISTIDINE KINASE"/>
    <property type="match status" value="1"/>
</dbReference>
<dbReference type="SUPFAM" id="SSF55874">
    <property type="entry name" value="ATPase domain of HSP90 chaperone/DNA topoisomerase II/histidine kinase"/>
    <property type="match status" value="1"/>
</dbReference>
<reference evidence="10" key="1">
    <citation type="submission" date="2023-07" db="EMBL/GenBank/DDBJ databases">
        <title>Genomic Encyclopedia of Type Strains, Phase IV (KMG-IV): sequencing the most valuable type-strain genomes for metagenomic binning, comparative biology and taxonomic classification.</title>
        <authorList>
            <person name="Goeker M."/>
        </authorList>
    </citation>
    <scope>NUCLEOTIDE SEQUENCE</scope>
    <source>
        <strain evidence="10">DSM 26174</strain>
    </source>
</reference>
<dbReference type="GO" id="GO:0004673">
    <property type="term" value="F:protein histidine kinase activity"/>
    <property type="evidence" value="ECO:0007669"/>
    <property type="project" value="UniProtKB-EC"/>
</dbReference>
<keyword evidence="3" id="KW-0808">Transferase</keyword>
<comment type="catalytic activity">
    <reaction evidence="1">
        <text>ATP + protein L-histidine = ADP + protein N-phospho-L-histidine.</text>
        <dbReference type="EC" id="2.7.13.3"/>
    </reaction>
</comment>
<dbReference type="PANTHER" id="PTHR42878:SF7">
    <property type="entry name" value="SENSOR HISTIDINE KINASE GLRK"/>
    <property type="match status" value="1"/>
</dbReference>
<dbReference type="InterPro" id="IPR003594">
    <property type="entry name" value="HATPase_dom"/>
</dbReference>
<dbReference type="InterPro" id="IPR036890">
    <property type="entry name" value="HATPase_C_sf"/>
</dbReference>
<evidence type="ECO:0000256" key="1">
    <source>
        <dbReference type="ARBA" id="ARBA00000085"/>
    </source>
</evidence>
<dbReference type="CDD" id="cd00075">
    <property type="entry name" value="HATPase"/>
    <property type="match status" value="1"/>
</dbReference>
<evidence type="ECO:0000256" key="4">
    <source>
        <dbReference type="ARBA" id="ARBA00022741"/>
    </source>
</evidence>
<evidence type="ECO:0000313" key="11">
    <source>
        <dbReference type="Proteomes" id="UP001185092"/>
    </source>
</evidence>
<dbReference type="RefSeq" id="WP_309940396.1">
    <property type="nucleotide sequence ID" value="NZ_AP025305.1"/>
</dbReference>
<name>A0AAE3XM61_9BACT</name>
<dbReference type="PROSITE" id="PS50109">
    <property type="entry name" value="HIS_KIN"/>
    <property type="match status" value="1"/>
</dbReference>
<evidence type="ECO:0000256" key="8">
    <source>
        <dbReference type="SAM" id="Phobius"/>
    </source>
</evidence>
<dbReference type="GO" id="GO:0030295">
    <property type="term" value="F:protein kinase activator activity"/>
    <property type="evidence" value="ECO:0007669"/>
    <property type="project" value="TreeGrafter"/>
</dbReference>
<keyword evidence="11" id="KW-1185">Reference proteome</keyword>
<dbReference type="InterPro" id="IPR005467">
    <property type="entry name" value="His_kinase_dom"/>
</dbReference>
<dbReference type="EMBL" id="JAVDQD010000004">
    <property type="protein sequence ID" value="MDR6240456.1"/>
    <property type="molecule type" value="Genomic_DNA"/>
</dbReference>
<keyword evidence="4" id="KW-0547">Nucleotide-binding</keyword>
<dbReference type="Gene3D" id="3.30.565.10">
    <property type="entry name" value="Histidine kinase-like ATPase, C-terminal domain"/>
    <property type="match status" value="1"/>
</dbReference>
<dbReference type="InterPro" id="IPR050351">
    <property type="entry name" value="BphY/WalK/GraS-like"/>
</dbReference>
<protein>
    <recommendedName>
        <fullName evidence="2">histidine kinase</fullName>
        <ecNumber evidence="2">2.7.13.3</ecNumber>
    </recommendedName>
</protein>
<comment type="caution">
    <text evidence="10">The sequence shown here is derived from an EMBL/GenBank/DDBJ whole genome shotgun (WGS) entry which is preliminary data.</text>
</comment>
<sequence>MRFNRYKGKIILQALLLALTPLLLVLSIDNEGYIFTHTLLILIWAFQIWWLIRSVDIGNRSLMNFLKAFSLDDRTQSFAEKHDDPMVSELFGEFDRLISMYQRAKIQEEQKSLFVKNIVSHVDIGLMSTDHEGRVKSVNKSLQELLGIGEFSHISRLEDISNELPKKLWKMPSGSNDMIRFSTQGKMKLIIVRRADFELGEESIRLFSFQDIKNEMEEKEMEAWQQLIRVQAHEIMNSTSPITILSGTLLDSVEQNDKKLNPEDIEDLKSGLKVINKRSQGLTNFMTAYRDLTDVPAIDIQSVSINQMTENISYLLKYADFAQYKSIQFEIPEKLAYDLDEELIEQLLINLIKNACQADADHILVKACLNDKRLTISIRDNGSGIPEDKLEEIFIPFFTTKDSGSGIGLSLGRQIMRLHKGRLDVFSKEGEYSEFKMVF</sequence>
<feature type="transmembrane region" description="Helical" evidence="8">
    <location>
        <begin position="10"/>
        <end position="28"/>
    </location>
</feature>